<protein>
    <submittedName>
        <fullName evidence="3">Uncharacterized protein</fullName>
    </submittedName>
</protein>
<keyword evidence="4" id="KW-1185">Reference proteome</keyword>
<feature type="region of interest" description="Disordered" evidence="2">
    <location>
        <begin position="1"/>
        <end position="33"/>
    </location>
</feature>
<name>A0A5J9SFA9_9POAL</name>
<feature type="compositionally biased region" description="Polar residues" evidence="2">
    <location>
        <begin position="84"/>
        <end position="93"/>
    </location>
</feature>
<feature type="compositionally biased region" description="Basic and acidic residues" evidence="2">
    <location>
        <begin position="22"/>
        <end position="31"/>
    </location>
</feature>
<evidence type="ECO:0000313" key="4">
    <source>
        <dbReference type="Proteomes" id="UP000324897"/>
    </source>
</evidence>
<evidence type="ECO:0000256" key="1">
    <source>
        <dbReference type="SAM" id="Coils"/>
    </source>
</evidence>
<keyword evidence="1" id="KW-0175">Coiled coil</keyword>
<evidence type="ECO:0000256" key="2">
    <source>
        <dbReference type="SAM" id="MobiDB-lite"/>
    </source>
</evidence>
<organism evidence="3 4">
    <name type="scientific">Eragrostis curvula</name>
    <name type="common">weeping love grass</name>
    <dbReference type="NCBI Taxonomy" id="38414"/>
    <lineage>
        <taxon>Eukaryota</taxon>
        <taxon>Viridiplantae</taxon>
        <taxon>Streptophyta</taxon>
        <taxon>Embryophyta</taxon>
        <taxon>Tracheophyta</taxon>
        <taxon>Spermatophyta</taxon>
        <taxon>Magnoliopsida</taxon>
        <taxon>Liliopsida</taxon>
        <taxon>Poales</taxon>
        <taxon>Poaceae</taxon>
        <taxon>PACMAD clade</taxon>
        <taxon>Chloridoideae</taxon>
        <taxon>Eragrostideae</taxon>
        <taxon>Eragrostidinae</taxon>
        <taxon>Eragrostis</taxon>
    </lineage>
</organism>
<feature type="non-terminal residue" evidence="3">
    <location>
        <position position="379"/>
    </location>
</feature>
<sequence length="379" mass="41315">MSGNRRSSDENVKKRAKTHKSSLKESSDKTVNDANLRACNVAATSASIPKASSVRAAPAMPPVIKAPEMFSLMDMIADPKGEGQISSTGNTLKISKDVSSKDLVDPMKNASSSSANDKAKIQDKTQDKFQDKGLKPSSEAKIQDKDMDSVAAPGCIPLRSMSELRQMAANLGSLSDCSRLQLPSELHIQPRGILSPSAGGELFLYSATQEEFLPFDVTFDSSEVSEGPLLACDEPFVVAANRIRLPQVEDELVLQGRDTLYKSLISLQVKSLAITHASLHQYKELSRTRLDRDKLCESLNVLETKVKEKDKALALSEKRVADLTSEKESLSKSTEDFKIKEASLEKQIDELGSSLAKAREANWDLREKVDVADQEAASA</sequence>
<feature type="coiled-coil region" evidence="1">
    <location>
        <begin position="313"/>
        <end position="375"/>
    </location>
</feature>
<feature type="compositionally biased region" description="Basic and acidic residues" evidence="2">
    <location>
        <begin position="94"/>
        <end position="105"/>
    </location>
</feature>
<dbReference type="Gramene" id="TVT97960">
    <property type="protein sequence ID" value="TVT97960"/>
    <property type="gene ID" value="EJB05_56760"/>
</dbReference>
<feature type="non-terminal residue" evidence="3">
    <location>
        <position position="1"/>
    </location>
</feature>
<accession>A0A5J9SFA9</accession>
<dbReference type="AlphaFoldDB" id="A0A5J9SFA9"/>
<evidence type="ECO:0000313" key="3">
    <source>
        <dbReference type="EMBL" id="TVT97960.1"/>
    </source>
</evidence>
<proteinExistence type="predicted"/>
<gene>
    <name evidence="3" type="ORF">EJB05_56760</name>
</gene>
<feature type="compositionally biased region" description="Basic and acidic residues" evidence="2">
    <location>
        <begin position="117"/>
        <end position="134"/>
    </location>
</feature>
<dbReference type="Proteomes" id="UP000324897">
    <property type="component" value="Unassembled WGS sequence"/>
</dbReference>
<dbReference type="EMBL" id="RWGY01000915">
    <property type="protein sequence ID" value="TVT97960.1"/>
    <property type="molecule type" value="Genomic_DNA"/>
</dbReference>
<feature type="compositionally biased region" description="Basic and acidic residues" evidence="2">
    <location>
        <begin position="1"/>
        <end position="13"/>
    </location>
</feature>
<reference evidence="3 4" key="1">
    <citation type="journal article" date="2019" name="Sci. Rep.">
        <title>A high-quality genome of Eragrostis curvula grass provides insights into Poaceae evolution and supports new strategies to enhance forage quality.</title>
        <authorList>
            <person name="Carballo J."/>
            <person name="Santos B.A.C.M."/>
            <person name="Zappacosta D."/>
            <person name="Garbus I."/>
            <person name="Selva J.P."/>
            <person name="Gallo C.A."/>
            <person name="Diaz A."/>
            <person name="Albertini E."/>
            <person name="Caccamo M."/>
            <person name="Echenique V."/>
        </authorList>
    </citation>
    <scope>NUCLEOTIDE SEQUENCE [LARGE SCALE GENOMIC DNA]</scope>
    <source>
        <strain evidence="4">cv. Victoria</strain>
        <tissue evidence="3">Leaf</tissue>
    </source>
</reference>
<comment type="caution">
    <text evidence="3">The sequence shown here is derived from an EMBL/GenBank/DDBJ whole genome shotgun (WGS) entry which is preliminary data.</text>
</comment>
<feature type="region of interest" description="Disordered" evidence="2">
    <location>
        <begin position="81"/>
        <end position="146"/>
    </location>
</feature>